<organism evidence="7 8">
    <name type="scientific">Plasticicumulans acidivorans</name>
    <dbReference type="NCBI Taxonomy" id="886464"/>
    <lineage>
        <taxon>Bacteria</taxon>
        <taxon>Pseudomonadati</taxon>
        <taxon>Pseudomonadota</taxon>
        <taxon>Gammaproteobacteria</taxon>
        <taxon>Candidatus Competibacteraceae</taxon>
        <taxon>Plasticicumulans</taxon>
    </lineage>
</organism>
<dbReference type="AlphaFoldDB" id="A0A317MQP8"/>
<evidence type="ECO:0000256" key="1">
    <source>
        <dbReference type="ARBA" id="ARBA00001946"/>
    </source>
</evidence>
<dbReference type="InterPro" id="IPR008146">
    <property type="entry name" value="Gln_synth_cat_dom"/>
</dbReference>
<dbReference type="GO" id="GO:0006598">
    <property type="term" value="P:polyamine catabolic process"/>
    <property type="evidence" value="ECO:0007669"/>
    <property type="project" value="TreeGrafter"/>
</dbReference>
<dbReference type="SUPFAM" id="SSF55931">
    <property type="entry name" value="Glutamine synthetase/guanido kinase"/>
    <property type="match status" value="1"/>
</dbReference>
<proteinExistence type="inferred from homology"/>
<keyword evidence="2 7" id="KW-0436">Ligase</keyword>
<protein>
    <submittedName>
        <fullName evidence="7">Glutamate--putrescine ligase</fullName>
    </submittedName>
</protein>
<dbReference type="SUPFAM" id="SSF54368">
    <property type="entry name" value="Glutamine synthetase, N-terminal domain"/>
    <property type="match status" value="1"/>
</dbReference>
<comment type="caution">
    <text evidence="7">The sequence shown here is derived from an EMBL/GenBank/DDBJ whole genome shotgun (WGS) entry which is preliminary data.</text>
</comment>
<evidence type="ECO:0000259" key="6">
    <source>
        <dbReference type="PROSITE" id="PS51987"/>
    </source>
</evidence>
<evidence type="ECO:0000313" key="7">
    <source>
        <dbReference type="EMBL" id="PWV58731.1"/>
    </source>
</evidence>
<sequence length="461" mass="51192">MNANATPATAREEVEQFLQLHPDIEVFEMLIPDTNGVLRGKWIPRSAVTRFAEHGMRMPASVFALDIWGNDVLESGIVLETGDRDSVCMPVPGSLTLVPWLRRPTAQMLMTMREPDGAPFFGDPRYVLASVLARFAEMGLTPVVALELEFYLLDREAAADGSPQPPISPSNSRRQWTSQVYGIDELHEFEDFFDAVSRACALQNLPVDTTVAEQAPSQFEINLKHQPDAILAADNAVLLKRVIKGAAQQYQMAATFMAKPYGELAGNGMHIHFSLLDQQGRNVFDDGSHQGSPLLRHAIAGMVTTMRETMCFYAPNTNSFRRFQPGSHAPIAATWGYDNRSTALRIPSGDTNAMRVEHRVAGADANPYLALAAMLGGAWHGIVNRLDPGEPTSGNAHECEHVPMLPTALKHALEIFDRSVWLPQVFGESYHQLYSACRWQELEKFGRQVTPLEYESYLRTV</sequence>
<keyword evidence="8" id="KW-1185">Reference proteome</keyword>
<dbReference type="PROSITE" id="PS00181">
    <property type="entry name" value="GLNA_ATP"/>
    <property type="match status" value="1"/>
</dbReference>
<dbReference type="PANTHER" id="PTHR43785:SF12">
    <property type="entry name" value="TYPE-1 GLUTAMINE SYNTHETASE 2"/>
    <property type="match status" value="1"/>
</dbReference>
<dbReference type="RefSeq" id="WP_110020302.1">
    <property type="nucleotide sequence ID" value="NZ_QGTJ01000014.1"/>
</dbReference>
<dbReference type="Proteomes" id="UP000246569">
    <property type="component" value="Unassembled WGS sequence"/>
</dbReference>
<accession>A0A317MQP8</accession>
<comment type="similarity">
    <text evidence="4 5">Belongs to the glutamine synthetase family.</text>
</comment>
<evidence type="ECO:0000256" key="5">
    <source>
        <dbReference type="RuleBase" id="RU000384"/>
    </source>
</evidence>
<dbReference type="GO" id="GO:0004356">
    <property type="term" value="F:glutamine synthetase activity"/>
    <property type="evidence" value="ECO:0007669"/>
    <property type="project" value="InterPro"/>
</dbReference>
<dbReference type="SMART" id="SM01230">
    <property type="entry name" value="Gln-synt_C"/>
    <property type="match status" value="1"/>
</dbReference>
<name>A0A317MQP8_9GAMM</name>
<dbReference type="PROSITE" id="PS51987">
    <property type="entry name" value="GS_CATALYTIC"/>
    <property type="match status" value="1"/>
</dbReference>
<dbReference type="EMBL" id="QGTJ01000014">
    <property type="protein sequence ID" value="PWV58731.1"/>
    <property type="molecule type" value="Genomic_DNA"/>
</dbReference>
<keyword evidence="3" id="KW-0460">Magnesium</keyword>
<feature type="domain" description="GS catalytic" evidence="6">
    <location>
        <begin position="124"/>
        <end position="461"/>
    </location>
</feature>
<evidence type="ECO:0000256" key="2">
    <source>
        <dbReference type="ARBA" id="ARBA00022598"/>
    </source>
</evidence>
<evidence type="ECO:0000256" key="3">
    <source>
        <dbReference type="ARBA" id="ARBA00022842"/>
    </source>
</evidence>
<dbReference type="InterPro" id="IPR014746">
    <property type="entry name" value="Gln_synth/guanido_kin_cat_dom"/>
</dbReference>
<evidence type="ECO:0000256" key="4">
    <source>
        <dbReference type="PROSITE-ProRule" id="PRU01331"/>
    </source>
</evidence>
<dbReference type="InterPro" id="IPR036651">
    <property type="entry name" value="Gln_synt_N_sf"/>
</dbReference>
<dbReference type="Gene3D" id="3.10.20.70">
    <property type="entry name" value="Glutamine synthetase, N-terminal domain"/>
    <property type="match status" value="1"/>
</dbReference>
<gene>
    <name evidence="7" type="ORF">C7443_11457</name>
</gene>
<dbReference type="Gene3D" id="3.30.590.10">
    <property type="entry name" value="Glutamine synthetase/guanido kinase, catalytic domain"/>
    <property type="match status" value="1"/>
</dbReference>
<dbReference type="InterPro" id="IPR027303">
    <property type="entry name" value="Gln_synth_gly_rich_site"/>
</dbReference>
<reference evidence="7 8" key="1">
    <citation type="submission" date="2018-05" db="EMBL/GenBank/DDBJ databases">
        <title>Genomic Encyclopedia of Type Strains, Phase IV (KMG-IV): sequencing the most valuable type-strain genomes for metagenomic binning, comparative biology and taxonomic classification.</title>
        <authorList>
            <person name="Goeker M."/>
        </authorList>
    </citation>
    <scope>NUCLEOTIDE SEQUENCE [LARGE SCALE GENOMIC DNA]</scope>
    <source>
        <strain evidence="7 8">DSM 23606</strain>
    </source>
</reference>
<dbReference type="PANTHER" id="PTHR43785">
    <property type="entry name" value="GAMMA-GLUTAMYLPUTRESCINE SYNTHETASE"/>
    <property type="match status" value="1"/>
</dbReference>
<comment type="cofactor">
    <cofactor evidence="1">
        <name>Mg(2+)</name>
        <dbReference type="ChEBI" id="CHEBI:18420"/>
    </cofactor>
</comment>
<evidence type="ECO:0000313" key="8">
    <source>
        <dbReference type="Proteomes" id="UP000246569"/>
    </source>
</evidence>
<dbReference type="OrthoDB" id="9789509at2"/>
<dbReference type="GO" id="GO:0006542">
    <property type="term" value="P:glutamine biosynthetic process"/>
    <property type="evidence" value="ECO:0007669"/>
    <property type="project" value="InterPro"/>
</dbReference>
<dbReference type="Pfam" id="PF00120">
    <property type="entry name" value="Gln-synt_C"/>
    <property type="match status" value="1"/>
</dbReference>